<dbReference type="InterPro" id="IPR016031">
    <property type="entry name" value="Trp_RNA-bd_attenuator-like_dom"/>
</dbReference>
<dbReference type="SUPFAM" id="SSF51219">
    <property type="entry name" value="TRAP-like"/>
    <property type="match status" value="1"/>
</dbReference>
<accession>L7CLF6</accession>
<dbReference type="Pfam" id="PF01987">
    <property type="entry name" value="AIM24"/>
    <property type="match status" value="1"/>
</dbReference>
<dbReference type="Gene3D" id="3.60.160.10">
    <property type="entry name" value="Mitochondrial biogenesis AIM24"/>
    <property type="match status" value="1"/>
</dbReference>
<gene>
    <name evidence="2" type="ORF">RBSWK_01625</name>
</gene>
<proteinExistence type="predicted"/>
<sequence length="291" mass="32247">MILRSQQPARTDETRRGTTGSDGIATLRLVWHPPDAFNGVVGVQSDVVLFYHHDLKDLTMSERRYSLDRFLEKTRDKDLNQGLFELESDRMLDINLNGEVWTKMGSMIAYTGNVKFEREGILSQGLGNLLKKAVSGEGTALTKVSGKGSVFCADSGKKITILELQNEAICVNGNDLLAFEMSLNYNIKMMKKMTAMLAGGLFNIRLEGTGMVAITSHYDPITLPVTPHQPVVTDPNATVLWSGQLEPQLKTDVQFKTIIGRGSGESLQFLFQGHGFVVVQPYEEVVFQNQS</sequence>
<evidence type="ECO:0000256" key="1">
    <source>
        <dbReference type="SAM" id="MobiDB-lite"/>
    </source>
</evidence>
<comment type="caution">
    <text evidence="2">The sequence shown here is derived from an EMBL/GenBank/DDBJ whole genome shotgun (WGS) entry which is preliminary data.</text>
</comment>
<evidence type="ECO:0000313" key="2">
    <source>
        <dbReference type="EMBL" id="ELP34442.1"/>
    </source>
</evidence>
<dbReference type="PANTHER" id="PTHR38074">
    <property type="entry name" value="ALTERED INHERITANCE OF MITOCHONDRIA PROTEIN 24, MITOCHONDRIAL"/>
    <property type="match status" value="1"/>
</dbReference>
<dbReference type="PATRIC" id="fig|993516.3.peg.1727"/>
<dbReference type="PANTHER" id="PTHR38074:SF1">
    <property type="entry name" value="ALTERED INHERITANCE OF MITOCHONDRIA PROTEIN 24, MITOCHONDRIAL"/>
    <property type="match status" value="1"/>
</dbReference>
<dbReference type="RefSeq" id="WP_007336802.1">
    <property type="nucleotide sequence ID" value="NZ_AMWG01000034.1"/>
</dbReference>
<name>L7CLF6_RHOBT</name>
<reference evidence="2 3" key="1">
    <citation type="journal article" date="2013" name="Mar. Genomics">
        <title>Expression of sulfatases in Rhodopirellula baltica and the diversity of sulfatases in the genus Rhodopirellula.</title>
        <authorList>
            <person name="Wegner C.E."/>
            <person name="Richter-Heitmann T."/>
            <person name="Klindworth A."/>
            <person name="Klockow C."/>
            <person name="Richter M."/>
            <person name="Achstetter T."/>
            <person name="Glockner F.O."/>
            <person name="Harder J."/>
        </authorList>
    </citation>
    <scope>NUCLEOTIDE SEQUENCE [LARGE SCALE GENOMIC DNA]</scope>
    <source>
        <strain evidence="2 3">SWK14</strain>
    </source>
</reference>
<organism evidence="2 3">
    <name type="scientific">Rhodopirellula baltica SWK14</name>
    <dbReference type="NCBI Taxonomy" id="993516"/>
    <lineage>
        <taxon>Bacteria</taxon>
        <taxon>Pseudomonadati</taxon>
        <taxon>Planctomycetota</taxon>
        <taxon>Planctomycetia</taxon>
        <taxon>Pirellulales</taxon>
        <taxon>Pirellulaceae</taxon>
        <taxon>Rhodopirellula</taxon>
    </lineage>
</organism>
<dbReference type="InterPro" id="IPR002838">
    <property type="entry name" value="AIM24"/>
</dbReference>
<dbReference type="InterPro" id="IPR036983">
    <property type="entry name" value="AIM24_sf"/>
</dbReference>
<evidence type="ECO:0000313" key="3">
    <source>
        <dbReference type="Proteomes" id="UP000010959"/>
    </source>
</evidence>
<dbReference type="AlphaFoldDB" id="L7CLF6"/>
<dbReference type="EMBL" id="AMWG01000034">
    <property type="protein sequence ID" value="ELP34442.1"/>
    <property type="molecule type" value="Genomic_DNA"/>
</dbReference>
<feature type="region of interest" description="Disordered" evidence="1">
    <location>
        <begin position="1"/>
        <end position="20"/>
    </location>
</feature>
<dbReference type="Proteomes" id="UP000010959">
    <property type="component" value="Unassembled WGS sequence"/>
</dbReference>
<protein>
    <submittedName>
        <fullName evidence="2">Protein containing DUF124</fullName>
    </submittedName>
</protein>